<evidence type="ECO:0000313" key="3">
    <source>
        <dbReference type="Proteomes" id="UP001651158"/>
    </source>
</evidence>
<dbReference type="PANTHER" id="PTHR21367">
    <property type="entry name" value="ARGININE-TRNA-PROTEIN TRANSFERASE 1"/>
    <property type="match status" value="1"/>
</dbReference>
<keyword evidence="3" id="KW-1185">Reference proteome</keyword>
<evidence type="ECO:0000259" key="1">
    <source>
        <dbReference type="Pfam" id="PF04376"/>
    </source>
</evidence>
<dbReference type="InterPro" id="IPR030700">
    <property type="entry name" value="N-end_Aminoacyl_Trfase"/>
</dbReference>
<organism evidence="2 3">
    <name type="scientific">Taenia crassiceps</name>
    <dbReference type="NCBI Taxonomy" id="6207"/>
    <lineage>
        <taxon>Eukaryota</taxon>
        <taxon>Metazoa</taxon>
        <taxon>Spiralia</taxon>
        <taxon>Lophotrochozoa</taxon>
        <taxon>Platyhelminthes</taxon>
        <taxon>Cestoda</taxon>
        <taxon>Eucestoda</taxon>
        <taxon>Cyclophyllidea</taxon>
        <taxon>Taeniidae</taxon>
        <taxon>Taenia</taxon>
    </lineage>
</organism>
<dbReference type="InterPro" id="IPR007471">
    <property type="entry name" value="N-end_Aminoacyl_Trfase_N"/>
</dbReference>
<reference evidence="2 3" key="1">
    <citation type="journal article" date="2022" name="Front. Cell. Infect. Microbiol.">
        <title>The Genomes of Two Strains of Taenia crassiceps the Animal Model for the Study of Human Cysticercosis.</title>
        <authorList>
            <person name="Bobes R.J."/>
            <person name="Estrada K."/>
            <person name="Rios-Valencia D.G."/>
            <person name="Calderon-Gallegos A."/>
            <person name="de la Torre P."/>
            <person name="Carrero J.C."/>
            <person name="Sanchez-Flores A."/>
            <person name="Laclette J.P."/>
        </authorList>
    </citation>
    <scope>NUCLEOTIDE SEQUENCE [LARGE SCALE GENOMIC DNA]</scope>
    <source>
        <strain evidence="2">WFUcys</strain>
    </source>
</reference>
<evidence type="ECO:0000313" key="2">
    <source>
        <dbReference type="EMBL" id="KAL5106807.1"/>
    </source>
</evidence>
<name>A0ABR4QB72_9CEST</name>
<protein>
    <recommendedName>
        <fullName evidence="1">N-end aminoacyl transferase N-terminal domain-containing protein</fullName>
    </recommendedName>
</protein>
<proteinExistence type="predicted"/>
<dbReference type="Pfam" id="PF04376">
    <property type="entry name" value="ATE_N"/>
    <property type="match status" value="1"/>
</dbReference>
<feature type="domain" description="N-end aminoacyl transferase N-terminal" evidence="1">
    <location>
        <begin position="41"/>
        <end position="75"/>
    </location>
</feature>
<dbReference type="PANTHER" id="PTHR21367:SF1">
    <property type="entry name" value="ARGINYL-TRNA--PROTEIN TRANSFERASE 1"/>
    <property type="match status" value="1"/>
</dbReference>
<comment type="caution">
    <text evidence="2">The sequence shown here is derived from an EMBL/GenBank/DDBJ whole genome shotgun (WGS) entry which is preliminary data.</text>
</comment>
<dbReference type="EMBL" id="JAKROA010000005">
    <property type="protein sequence ID" value="KAL5106807.1"/>
    <property type="molecule type" value="Genomic_DNA"/>
</dbReference>
<accession>A0ABR4QB72</accession>
<gene>
    <name evidence="2" type="ORF">TcWFU_004805</name>
</gene>
<dbReference type="Proteomes" id="UP001651158">
    <property type="component" value="Unassembled WGS sequence"/>
</dbReference>
<sequence>MFSLVHLIGKADKSTSCIFTLRHYCGRDYSKGLQNPDGQWSGAYTRKSDNRKSCCPTYAIRCDAENYRFTKAQKKVLRALHHYLKMGKKSEIAEKFPVAKESHRDPLFDPKDLASSMHKASFETSGDPGFFSEGREASIDTGRTNSARRRRWQALQHRMAKRAKDLGVPYEVVLGEYRLRRQRRLDRNKPKELEEYLDSLHGEANPAHTIDARCHILLPCILSA</sequence>